<evidence type="ECO:0000256" key="1">
    <source>
        <dbReference type="SAM" id="Phobius"/>
    </source>
</evidence>
<keyword evidence="1" id="KW-1133">Transmembrane helix</keyword>
<name>A0A1H9Y8T1_9RHOB</name>
<keyword evidence="1" id="KW-0812">Transmembrane</keyword>
<keyword evidence="3" id="KW-1185">Reference proteome</keyword>
<dbReference type="STRING" id="364199.SAMN04489858_10177"/>
<reference evidence="2 3" key="1">
    <citation type="submission" date="2016-10" db="EMBL/GenBank/DDBJ databases">
        <authorList>
            <person name="de Groot N.N."/>
        </authorList>
    </citation>
    <scope>NUCLEOTIDE SEQUENCE [LARGE SCALE GENOMIC DNA]</scope>
    <source>
        <strain evidence="2 3">DSM 17862</strain>
    </source>
</reference>
<organism evidence="2 3">
    <name type="scientific">Paracoccus homiensis</name>
    <dbReference type="NCBI Taxonomy" id="364199"/>
    <lineage>
        <taxon>Bacteria</taxon>
        <taxon>Pseudomonadati</taxon>
        <taxon>Pseudomonadota</taxon>
        <taxon>Alphaproteobacteria</taxon>
        <taxon>Rhodobacterales</taxon>
        <taxon>Paracoccaceae</taxon>
        <taxon>Paracoccus</taxon>
    </lineage>
</organism>
<keyword evidence="1" id="KW-0472">Membrane</keyword>
<feature type="transmembrane region" description="Helical" evidence="1">
    <location>
        <begin position="20"/>
        <end position="43"/>
    </location>
</feature>
<dbReference type="EMBL" id="FOHO01000001">
    <property type="protein sequence ID" value="SES65230.1"/>
    <property type="molecule type" value="Genomic_DNA"/>
</dbReference>
<dbReference type="Proteomes" id="UP000199180">
    <property type="component" value="Unassembled WGS sequence"/>
</dbReference>
<protein>
    <submittedName>
        <fullName evidence="2">Uncharacterized protein</fullName>
    </submittedName>
</protein>
<gene>
    <name evidence="2" type="ORF">SAMN04489858_10177</name>
</gene>
<dbReference type="AlphaFoldDB" id="A0A1H9Y8T1"/>
<sequence>MDEYRHVFRAAQAPAPRRAAYGGTVICVLFGIVIAAGGLIAWLV</sequence>
<evidence type="ECO:0000313" key="3">
    <source>
        <dbReference type="Proteomes" id="UP000199180"/>
    </source>
</evidence>
<evidence type="ECO:0000313" key="2">
    <source>
        <dbReference type="EMBL" id="SES65230.1"/>
    </source>
</evidence>
<proteinExistence type="predicted"/>
<accession>A0A1H9Y8T1</accession>